<dbReference type="AlphaFoldDB" id="A0AAW2MB05"/>
<evidence type="ECO:0000313" key="7">
    <source>
        <dbReference type="EMBL" id="KAL0328684.1"/>
    </source>
</evidence>
<reference evidence="7" key="2">
    <citation type="journal article" date="2024" name="Plant">
        <title>Genomic evolution and insights into agronomic trait innovations of Sesamum species.</title>
        <authorList>
            <person name="Miao H."/>
            <person name="Wang L."/>
            <person name="Qu L."/>
            <person name="Liu H."/>
            <person name="Sun Y."/>
            <person name="Le M."/>
            <person name="Wang Q."/>
            <person name="Wei S."/>
            <person name="Zheng Y."/>
            <person name="Lin W."/>
            <person name="Duan Y."/>
            <person name="Cao H."/>
            <person name="Xiong S."/>
            <person name="Wang X."/>
            <person name="Wei L."/>
            <person name="Li C."/>
            <person name="Ma Q."/>
            <person name="Ju M."/>
            <person name="Zhao R."/>
            <person name="Li G."/>
            <person name="Mu C."/>
            <person name="Tian Q."/>
            <person name="Mei H."/>
            <person name="Zhang T."/>
            <person name="Gao T."/>
            <person name="Zhang H."/>
        </authorList>
    </citation>
    <scope>NUCLEOTIDE SEQUENCE</scope>
    <source>
        <strain evidence="7">KEN8</strain>
    </source>
</reference>
<evidence type="ECO:0000256" key="2">
    <source>
        <dbReference type="ARBA" id="ARBA00023054"/>
    </source>
</evidence>
<dbReference type="PANTHER" id="PTHR18898">
    <property type="entry name" value="NUCLEOPROTEIN TPR-RELATED"/>
    <property type="match status" value="1"/>
</dbReference>
<feature type="coiled-coil region" evidence="4">
    <location>
        <begin position="353"/>
        <end position="457"/>
    </location>
</feature>
<dbReference type="GO" id="GO:0005643">
    <property type="term" value="C:nuclear pore"/>
    <property type="evidence" value="ECO:0007669"/>
    <property type="project" value="TreeGrafter"/>
</dbReference>
<reference evidence="7" key="1">
    <citation type="submission" date="2020-06" db="EMBL/GenBank/DDBJ databases">
        <authorList>
            <person name="Li T."/>
            <person name="Hu X."/>
            <person name="Zhang T."/>
            <person name="Song X."/>
            <person name="Zhang H."/>
            <person name="Dai N."/>
            <person name="Sheng W."/>
            <person name="Hou X."/>
            <person name="Wei L."/>
        </authorList>
    </citation>
    <scope>NUCLEOTIDE SEQUENCE</scope>
    <source>
        <strain evidence="7">KEN8</strain>
        <tissue evidence="7">Leaf</tissue>
    </source>
</reference>
<evidence type="ECO:0000256" key="1">
    <source>
        <dbReference type="ARBA" id="ARBA00004123"/>
    </source>
</evidence>
<evidence type="ECO:0000256" key="3">
    <source>
        <dbReference type="ARBA" id="ARBA00023242"/>
    </source>
</evidence>
<proteinExistence type="predicted"/>
<dbReference type="GO" id="GO:0017056">
    <property type="term" value="F:structural constituent of nuclear pore"/>
    <property type="evidence" value="ECO:0007669"/>
    <property type="project" value="TreeGrafter"/>
</dbReference>
<keyword evidence="3" id="KW-0539">Nucleus</keyword>
<dbReference type="InterPro" id="IPR057974">
    <property type="entry name" value="NUA/TPR/MLP1-2-like_dom"/>
</dbReference>
<feature type="domain" description="NUA/TPR/MLP1-2-like" evidence="6">
    <location>
        <begin position="75"/>
        <end position="171"/>
    </location>
</feature>
<dbReference type="Pfam" id="PF07926">
    <property type="entry name" value="TPR_MLP1_2"/>
    <property type="match status" value="1"/>
</dbReference>
<evidence type="ECO:0000259" key="6">
    <source>
        <dbReference type="Pfam" id="PF25785"/>
    </source>
</evidence>
<dbReference type="Pfam" id="PF25785">
    <property type="entry name" value="TPR"/>
    <property type="match status" value="1"/>
</dbReference>
<organism evidence="7">
    <name type="scientific">Sesamum calycinum</name>
    <dbReference type="NCBI Taxonomy" id="2727403"/>
    <lineage>
        <taxon>Eukaryota</taxon>
        <taxon>Viridiplantae</taxon>
        <taxon>Streptophyta</taxon>
        <taxon>Embryophyta</taxon>
        <taxon>Tracheophyta</taxon>
        <taxon>Spermatophyta</taxon>
        <taxon>Magnoliopsida</taxon>
        <taxon>eudicotyledons</taxon>
        <taxon>Gunneridae</taxon>
        <taxon>Pentapetalae</taxon>
        <taxon>asterids</taxon>
        <taxon>lamiids</taxon>
        <taxon>Lamiales</taxon>
        <taxon>Pedaliaceae</taxon>
        <taxon>Sesamum</taxon>
    </lineage>
</organism>
<feature type="coiled-coil region" evidence="4">
    <location>
        <begin position="40"/>
        <end position="116"/>
    </location>
</feature>
<keyword evidence="2 4" id="KW-0175">Coiled coil</keyword>
<dbReference type="InterPro" id="IPR012929">
    <property type="entry name" value="Nucleoprot-TPR/MLP1-2_dom"/>
</dbReference>
<dbReference type="PANTHER" id="PTHR18898:SF2">
    <property type="entry name" value="NUCLEOPROTEIN TPR"/>
    <property type="match status" value="1"/>
</dbReference>
<gene>
    <name evidence="7" type="ORF">Scaly_2301000</name>
</gene>
<comment type="subcellular location">
    <subcellularLocation>
        <location evidence="1">Nucleus</location>
    </subcellularLocation>
</comment>
<dbReference type="GO" id="GO:0006606">
    <property type="term" value="P:protein import into nucleus"/>
    <property type="evidence" value="ECO:0007669"/>
    <property type="project" value="InterPro"/>
</dbReference>
<name>A0AAW2MB05_9LAMI</name>
<comment type="caution">
    <text evidence="7">The sequence shown here is derived from an EMBL/GenBank/DDBJ whole genome shotgun (WGS) entry which is preliminary data.</text>
</comment>
<protein>
    <submittedName>
        <fullName evidence="7">Nuclear-pore anchor</fullName>
    </submittedName>
</protein>
<sequence>MYSKYQEAVDALRHEQLGRKQTQAILERVLYEIEEKAGVIMDEREEHERLAEAYSALNEKLQHSLSEHSTLQTTIQELKASLKRQERDYDVAQKEIADLQKQVAVLLKECRDVQLRCGSVDRYNDDELITGPAVPFNAESNTEFIISERLLKYEKELQKHTEEAASKVNAVLLKAEEQATMIESLHGAVAMYKKLYEEEHKLRSHSTHPQEAVPERGSMEIMPLRAISYDTSREVQEQALQRLKNLEEDLAKSRQKFVLELTVSRQNDIISLRAERDKLALEAQFAQEKLARFMKDFEHQREEHNGLIARNVEFSQLVVDYQRKLRESAESVDASNELSRKLTMEISILKHEKEILQNSEKRASDEVRNLSERVHRLQASLDTIQSTEEVREEARAIERRKQEEYIHKIEELQEERDNVRTLTLERESTLKNALRQVEELSKELASALQSVAVAESKAAVAEARCSDLEKIMESGRTKDPDGADAPSSSTEKMLANFRDEIEKLRGEAQASKDHMLQYKSIAQVNEEALKQMELAYENFRNEADEIKRSLEAELHSLRERINELESECKLKTEEAISATAGKEEALAGALSEIATLKDDCNVKMSQVVVMESRISALKEDLEREHQRWRSAQDNYERQVILQSETIQELTKTSQALASAQEETTELRGGCSQN</sequence>
<feature type="coiled-coil region" evidence="4">
    <location>
        <begin position="229"/>
        <end position="303"/>
    </location>
</feature>
<evidence type="ECO:0000256" key="4">
    <source>
        <dbReference type="SAM" id="Coils"/>
    </source>
</evidence>
<accession>A0AAW2MB05</accession>
<feature type="domain" description="Nucleoprotein TPR/MLP1-2" evidence="5">
    <location>
        <begin position="592"/>
        <end position="667"/>
    </location>
</feature>
<dbReference type="GO" id="GO:0006406">
    <property type="term" value="P:mRNA export from nucleus"/>
    <property type="evidence" value="ECO:0007669"/>
    <property type="project" value="TreeGrafter"/>
</dbReference>
<dbReference type="EMBL" id="JACGWM010000014">
    <property type="protein sequence ID" value="KAL0328684.1"/>
    <property type="molecule type" value="Genomic_DNA"/>
</dbReference>
<feature type="coiled-coil region" evidence="4">
    <location>
        <begin position="487"/>
        <end position="574"/>
    </location>
</feature>
<evidence type="ECO:0000259" key="5">
    <source>
        <dbReference type="Pfam" id="PF07926"/>
    </source>
</evidence>